<evidence type="ECO:0000313" key="2">
    <source>
        <dbReference type="EMBL" id="ARZ72493.1"/>
    </source>
</evidence>
<dbReference type="SUPFAM" id="SSF55781">
    <property type="entry name" value="GAF domain-like"/>
    <property type="match status" value="1"/>
</dbReference>
<dbReference type="InterPro" id="IPR029016">
    <property type="entry name" value="GAF-like_dom_sf"/>
</dbReference>
<dbReference type="EMBL" id="CP021744">
    <property type="protein sequence ID" value="ARZ72493.1"/>
    <property type="molecule type" value="Genomic_DNA"/>
</dbReference>
<gene>
    <name evidence="2" type="ORF">SMD11_6917</name>
</gene>
<proteinExistence type="predicted"/>
<evidence type="ECO:0000313" key="3">
    <source>
        <dbReference type="Proteomes" id="UP000195755"/>
    </source>
</evidence>
<accession>A0A1Z2LDW7</accession>
<organism evidence="2 3">
    <name type="scientific">Streptomyces albireticuli</name>
    <dbReference type="NCBI Taxonomy" id="1940"/>
    <lineage>
        <taxon>Bacteria</taxon>
        <taxon>Bacillati</taxon>
        <taxon>Actinomycetota</taxon>
        <taxon>Actinomycetes</taxon>
        <taxon>Kitasatosporales</taxon>
        <taxon>Streptomycetaceae</taxon>
        <taxon>Streptomyces</taxon>
    </lineage>
</organism>
<dbReference type="Gene3D" id="3.30.450.40">
    <property type="match status" value="1"/>
</dbReference>
<dbReference type="Proteomes" id="UP000195755">
    <property type="component" value="Chromosome"/>
</dbReference>
<name>A0A1Z2LDW7_9ACTN</name>
<dbReference type="AlphaFoldDB" id="A0A1Z2LDW7"/>
<sequence>MAGSFDQLQISLGQGPGADALRQSHPVLVPDLAAAAPSRWPVLLPTTATPPAGAVFCFPLGCGAAHFGTLTLLNTKPGPLTNHQANNALDLACALTILLLETGTHDSGPTAPRSASWPSAVWWQPVVHQAAGMLSEHLSQPPAAVLRHLCATALRENRPVDALARDIVTRQLLPHAATGSLGTPSHLMGHKPLPRADQRTGSRPWPGRAPSRLP</sequence>
<dbReference type="KEGG" id="salj:SMD11_6917"/>
<evidence type="ECO:0008006" key="4">
    <source>
        <dbReference type="Google" id="ProtNLM"/>
    </source>
</evidence>
<feature type="region of interest" description="Disordered" evidence="1">
    <location>
        <begin position="178"/>
        <end position="214"/>
    </location>
</feature>
<reference evidence="2 3" key="1">
    <citation type="submission" date="2017-06" db="EMBL/GenBank/DDBJ databases">
        <title>Streptomyces albireticuli Genome sequencing and assembly.</title>
        <authorList>
            <person name="Wang Y."/>
            <person name="Du B."/>
            <person name="Ding Y."/>
            <person name="Liu H."/>
            <person name="Hou Q."/>
            <person name="Liu K."/>
            <person name="Yao L."/>
            <person name="Wang C."/>
        </authorList>
    </citation>
    <scope>NUCLEOTIDE SEQUENCE [LARGE SCALE GENOMIC DNA]</scope>
    <source>
        <strain evidence="2 3">MDJK11</strain>
    </source>
</reference>
<protein>
    <recommendedName>
        <fullName evidence="4">ANTAR domain-containing protein</fullName>
    </recommendedName>
</protein>
<evidence type="ECO:0000256" key="1">
    <source>
        <dbReference type="SAM" id="MobiDB-lite"/>
    </source>
</evidence>